<accession>A0A2K4W3Q1</accession>
<sequence>MTDQKILAVMTIEISLTYFKIRFLKRPIWGRSQAKTEAKAIAIFHASTKSIARSAGRSSVAAAAYRSGTELVDMRTGLVHDYTWRDGVFYTAIMLPDGTSAERNALWNAAESAEKRKDGRTGREWIIALPAELDEDARQELASAFGIELATRYGVAVDLAIHLPNREGDNRNHHAFVMTTTRQVSRDATGLLVMGEKSTIELSDTKRRSVGLGSAADEVVAIRRLWEQMANRALENAGSDARIDSRSLKAQGLDREATMHLGPVASDMERRGKASDRGDGNRKVAVNNAMLEQI</sequence>
<keyword evidence="2" id="KW-0184">Conjugation</keyword>
<dbReference type="Proteomes" id="UP000239025">
    <property type="component" value="Plasmid PP6"/>
</dbReference>
<reference evidence="5" key="1">
    <citation type="submission" date="2017-11" db="EMBL/GenBank/DDBJ databases">
        <authorList>
            <person name="Blom J."/>
        </authorList>
    </citation>
    <scope>NUCLEOTIDE SEQUENCE [LARGE SCALE GENOMIC DNA]</scope>
    <source>
        <plasmid evidence="5">PP6</plasmid>
    </source>
</reference>
<evidence type="ECO:0000313" key="4">
    <source>
        <dbReference type="EMBL" id="SOS30520.1"/>
    </source>
</evidence>
<organism evidence="4 5">
    <name type="scientific">Pseudomonas cerasi</name>
    <dbReference type="NCBI Taxonomy" id="1583341"/>
    <lineage>
        <taxon>Bacteria</taxon>
        <taxon>Pseudomonadati</taxon>
        <taxon>Pseudomonadota</taxon>
        <taxon>Gammaproteobacteria</taxon>
        <taxon>Pseudomonadales</taxon>
        <taxon>Pseudomonadaceae</taxon>
        <taxon>Pseudomonas</taxon>
    </lineage>
</organism>
<keyword evidence="4" id="KW-0614">Plasmid</keyword>
<evidence type="ECO:0000259" key="3">
    <source>
        <dbReference type="Pfam" id="PF03389"/>
    </source>
</evidence>
<proteinExistence type="inferred from homology"/>
<dbReference type="NCBIfam" id="NF041496">
    <property type="entry name" value="MobQ"/>
    <property type="match status" value="1"/>
</dbReference>
<geneLocation type="plasmid" evidence="4 5">
    <name>PP6</name>
</geneLocation>
<evidence type="ECO:0000256" key="2">
    <source>
        <dbReference type="ARBA" id="ARBA00022971"/>
    </source>
</evidence>
<evidence type="ECO:0000256" key="1">
    <source>
        <dbReference type="ARBA" id="ARBA00010873"/>
    </source>
</evidence>
<protein>
    <submittedName>
        <fullName evidence="4">Mobilization protein</fullName>
    </submittedName>
</protein>
<evidence type="ECO:0000313" key="5">
    <source>
        <dbReference type="Proteomes" id="UP000239025"/>
    </source>
</evidence>
<dbReference type="InterPro" id="IPR005053">
    <property type="entry name" value="MobA_MobL"/>
</dbReference>
<dbReference type="RefSeq" id="WP_231995748.1">
    <property type="nucleotide sequence ID" value="NZ_LT222318.1"/>
</dbReference>
<dbReference type="Gene3D" id="3.30.930.30">
    <property type="match status" value="1"/>
</dbReference>
<keyword evidence="5" id="KW-1185">Reference proteome</keyword>
<dbReference type="EMBL" id="LT963401">
    <property type="protein sequence ID" value="SOS30520.1"/>
    <property type="molecule type" value="Genomic_DNA"/>
</dbReference>
<comment type="similarity">
    <text evidence="1">Belongs to the MobA/MobL family.</text>
</comment>
<gene>
    <name evidence="4" type="ORF">PL963_P600016</name>
</gene>
<dbReference type="Pfam" id="PF03389">
    <property type="entry name" value="MobA_MobL"/>
    <property type="match status" value="1"/>
</dbReference>
<dbReference type="AlphaFoldDB" id="A0A2K4W3Q1"/>
<name>A0A2K4W3Q1_9PSED</name>
<feature type="domain" description="MobA/MobL protein" evidence="3">
    <location>
        <begin position="57"/>
        <end position="271"/>
    </location>
</feature>